<dbReference type="SMART" id="SM00448">
    <property type="entry name" value="REC"/>
    <property type="match status" value="1"/>
</dbReference>
<dbReference type="PANTHER" id="PTHR44520">
    <property type="entry name" value="RESPONSE REGULATOR RCP1-RELATED"/>
    <property type="match status" value="1"/>
</dbReference>
<dbReference type="OrthoDB" id="1121174at2"/>
<keyword evidence="4" id="KW-1185">Reference proteome</keyword>
<organism evidence="3 4">
    <name type="scientific">Mucilaginibacter gossypiicola</name>
    <dbReference type="NCBI Taxonomy" id="551995"/>
    <lineage>
        <taxon>Bacteria</taxon>
        <taxon>Pseudomonadati</taxon>
        <taxon>Bacteroidota</taxon>
        <taxon>Sphingobacteriia</taxon>
        <taxon>Sphingobacteriales</taxon>
        <taxon>Sphingobacteriaceae</taxon>
        <taxon>Mucilaginibacter</taxon>
    </lineage>
</organism>
<proteinExistence type="predicted"/>
<dbReference type="Pfam" id="PF00072">
    <property type="entry name" value="Response_reg"/>
    <property type="match status" value="1"/>
</dbReference>
<dbReference type="PROSITE" id="PS50110">
    <property type="entry name" value="RESPONSE_REGULATORY"/>
    <property type="match status" value="1"/>
</dbReference>
<dbReference type="EMBL" id="FOCL01000011">
    <property type="protein sequence ID" value="SEO71540.1"/>
    <property type="molecule type" value="Genomic_DNA"/>
</dbReference>
<dbReference type="STRING" id="551995.SAMN05192574_11192"/>
<evidence type="ECO:0000259" key="2">
    <source>
        <dbReference type="PROSITE" id="PS50110"/>
    </source>
</evidence>
<name>A0A1H8RYU3_9SPHI</name>
<dbReference type="InterPro" id="IPR001789">
    <property type="entry name" value="Sig_transdc_resp-reg_receiver"/>
</dbReference>
<reference evidence="4" key="1">
    <citation type="submission" date="2016-10" db="EMBL/GenBank/DDBJ databases">
        <authorList>
            <person name="Varghese N."/>
            <person name="Submissions S."/>
        </authorList>
    </citation>
    <scope>NUCLEOTIDE SEQUENCE [LARGE SCALE GENOMIC DNA]</scope>
    <source>
        <strain evidence="4">Gh-48</strain>
    </source>
</reference>
<dbReference type="SUPFAM" id="SSF52172">
    <property type="entry name" value="CheY-like"/>
    <property type="match status" value="1"/>
</dbReference>
<dbReference type="Gene3D" id="3.40.50.2300">
    <property type="match status" value="1"/>
</dbReference>
<dbReference type="InterPro" id="IPR052893">
    <property type="entry name" value="TCS_response_regulator"/>
</dbReference>
<evidence type="ECO:0000313" key="4">
    <source>
        <dbReference type="Proteomes" id="UP000198942"/>
    </source>
</evidence>
<accession>A0A1H8RYU3</accession>
<dbReference type="InterPro" id="IPR011006">
    <property type="entry name" value="CheY-like_superfamily"/>
</dbReference>
<protein>
    <submittedName>
        <fullName evidence="3">Response regulator receiver domain-containing protein</fullName>
    </submittedName>
</protein>
<dbReference type="RefSeq" id="WP_091218100.1">
    <property type="nucleotide sequence ID" value="NZ_FOCL01000011.1"/>
</dbReference>
<evidence type="ECO:0000256" key="1">
    <source>
        <dbReference type="PROSITE-ProRule" id="PRU00169"/>
    </source>
</evidence>
<sequence length="147" mass="16875">MIAERDPVNTWIVDDDSIYVYGLKKLIGIKGINTRLSHFINGQEALNALNNANDDHVLPDIILLDINMPIMDGWEFMNEFAKLKPQMGKNITVYIMSPSLDLNDIHRAKNISEITDYIFKPVKPNHLTEIFDQTIRQANENIMKYGT</sequence>
<feature type="domain" description="Response regulatory" evidence="2">
    <location>
        <begin position="9"/>
        <end position="135"/>
    </location>
</feature>
<evidence type="ECO:0000313" key="3">
    <source>
        <dbReference type="EMBL" id="SEO71540.1"/>
    </source>
</evidence>
<feature type="modified residue" description="4-aspartylphosphate" evidence="1">
    <location>
        <position position="65"/>
    </location>
</feature>
<dbReference type="Proteomes" id="UP000198942">
    <property type="component" value="Unassembled WGS sequence"/>
</dbReference>
<gene>
    <name evidence="3" type="ORF">SAMN05192574_11192</name>
</gene>
<dbReference type="GO" id="GO:0000160">
    <property type="term" value="P:phosphorelay signal transduction system"/>
    <property type="evidence" value="ECO:0007669"/>
    <property type="project" value="InterPro"/>
</dbReference>
<dbReference type="AlphaFoldDB" id="A0A1H8RYU3"/>
<keyword evidence="1" id="KW-0597">Phosphoprotein</keyword>
<dbReference type="PANTHER" id="PTHR44520:SF2">
    <property type="entry name" value="RESPONSE REGULATOR RCP1"/>
    <property type="match status" value="1"/>
</dbReference>